<proteinExistence type="predicted"/>
<evidence type="ECO:0000313" key="2">
    <source>
        <dbReference type="EMBL" id="CAF9924891.1"/>
    </source>
</evidence>
<dbReference type="EMBL" id="CAJPDQ010000022">
    <property type="protein sequence ID" value="CAF9924891.1"/>
    <property type="molecule type" value="Genomic_DNA"/>
</dbReference>
<sequence>MTNEMPILEEAVTVMPDGEMVVQSFDEFYSYAHQKLVAVCREDDRDEHLSQQKFNFLARELQGRPDKMILYSMTQFLKCPLFVTDDQLKDFVAMEPAGERYRLAKGNEVIYMRSFSMTANVLLNILQEMQKIMEMQRHMESNASMHAWHSRIQALQSGDSVTLRYIGRVRGPKTPWNRHREDVLTAQASSTNIGATIGMFMRAANVVSKQVLTDVKIWAFQKSLVKASENHSNKNATLDRLEMSLTDVNERSAIAWFDSETLINAQLGGKYRVWKCAPADEQPFRLAQTNAFDTFNSNKKPLSSAKAQLLDQLFEDIQSEVNKELDEERLSDTYISDTFKQGIKSLATPFTFGDHVILILAGESTPELDRQRGLNLMESTGETASVGKEFFRQYTEGIAPLIVAPHGRNAVRFCLSSFTATGSFTIQYDLIPLVGDPQICSWLGGGKGYRRKKHPAWEENNVFIAFPMLHPGNAKYNKDGSDTQRVITLSYLKLFVFVDTAMKVVSEMPPGKTRRQICEEIVSTANQRVKETGLLLALDEAKQQLASSRTASTSHKSMKPPGRRPQSKELPKTAVHDVSMINGSEIFAERRGRIYVYWKQSGGSGTRTYTGIDAANNFSRLILEGRNFIHFHSTGIDIRNEDGEVVHLDNHASQSLSQHFTKATLDLSFLACNNMDLTVLWETVTGLNFRREHQNFMDILQKYQISTSSNLEEDRDGHTSMKRRRTT</sequence>
<accession>A0A8H3FPK3</accession>
<gene>
    <name evidence="2" type="ORF">GOMPHAMPRED_003758</name>
</gene>
<feature type="compositionally biased region" description="Polar residues" evidence="1">
    <location>
        <begin position="546"/>
        <end position="555"/>
    </location>
</feature>
<dbReference type="OrthoDB" id="2121009at2759"/>
<protein>
    <submittedName>
        <fullName evidence="2">Uncharacterized protein</fullName>
    </submittedName>
</protein>
<name>A0A8H3FPK3_9LECA</name>
<feature type="region of interest" description="Disordered" evidence="1">
    <location>
        <begin position="546"/>
        <end position="571"/>
    </location>
</feature>
<evidence type="ECO:0000313" key="3">
    <source>
        <dbReference type="Proteomes" id="UP000664169"/>
    </source>
</evidence>
<evidence type="ECO:0000256" key="1">
    <source>
        <dbReference type="SAM" id="MobiDB-lite"/>
    </source>
</evidence>
<keyword evidence="3" id="KW-1185">Reference proteome</keyword>
<organism evidence="2 3">
    <name type="scientific">Gomphillus americanus</name>
    <dbReference type="NCBI Taxonomy" id="1940652"/>
    <lineage>
        <taxon>Eukaryota</taxon>
        <taxon>Fungi</taxon>
        <taxon>Dikarya</taxon>
        <taxon>Ascomycota</taxon>
        <taxon>Pezizomycotina</taxon>
        <taxon>Lecanoromycetes</taxon>
        <taxon>OSLEUM clade</taxon>
        <taxon>Ostropomycetidae</taxon>
        <taxon>Ostropales</taxon>
        <taxon>Graphidaceae</taxon>
        <taxon>Gomphilloideae</taxon>
        <taxon>Gomphillus</taxon>
    </lineage>
</organism>
<comment type="caution">
    <text evidence="2">The sequence shown here is derived from an EMBL/GenBank/DDBJ whole genome shotgun (WGS) entry which is preliminary data.</text>
</comment>
<reference evidence="2" key="1">
    <citation type="submission" date="2021-03" db="EMBL/GenBank/DDBJ databases">
        <authorList>
            <person name="Tagirdzhanova G."/>
        </authorList>
    </citation>
    <scope>NUCLEOTIDE SEQUENCE</scope>
</reference>
<dbReference type="AlphaFoldDB" id="A0A8H3FPK3"/>
<dbReference type="Proteomes" id="UP000664169">
    <property type="component" value="Unassembled WGS sequence"/>
</dbReference>